<gene>
    <name evidence="2" type="ORF">KAJ83_02245</name>
</gene>
<organism evidence="2 3">
    <name type="scientific">Marivibrio halodurans</name>
    <dbReference type="NCBI Taxonomy" id="2039722"/>
    <lineage>
        <taxon>Bacteria</taxon>
        <taxon>Pseudomonadati</taxon>
        <taxon>Pseudomonadota</taxon>
        <taxon>Alphaproteobacteria</taxon>
        <taxon>Rhodospirillales</taxon>
        <taxon>Rhodospirillaceae</taxon>
        <taxon>Marivibrio</taxon>
    </lineage>
</organism>
<evidence type="ECO:0000313" key="2">
    <source>
        <dbReference type="EMBL" id="MBP5855812.1"/>
    </source>
</evidence>
<name>A0A8J7RW66_9PROT</name>
<evidence type="ECO:0000313" key="3">
    <source>
        <dbReference type="Proteomes" id="UP000672602"/>
    </source>
</evidence>
<feature type="transmembrane region" description="Helical" evidence="1">
    <location>
        <begin position="151"/>
        <end position="174"/>
    </location>
</feature>
<feature type="transmembrane region" description="Helical" evidence="1">
    <location>
        <begin position="195"/>
        <end position="219"/>
    </location>
</feature>
<dbReference type="Pfam" id="PF03929">
    <property type="entry name" value="PepSY_TM"/>
    <property type="match status" value="1"/>
</dbReference>
<accession>A0A8J7RW66</accession>
<keyword evidence="3" id="KW-1185">Reference proteome</keyword>
<dbReference type="InterPro" id="IPR005625">
    <property type="entry name" value="PepSY-ass_TM"/>
</dbReference>
<dbReference type="RefSeq" id="WP_210680383.1">
    <property type="nucleotide sequence ID" value="NZ_JAGMWN010000001.1"/>
</dbReference>
<evidence type="ECO:0000256" key="1">
    <source>
        <dbReference type="SAM" id="Phobius"/>
    </source>
</evidence>
<feature type="transmembrane region" description="Helical" evidence="1">
    <location>
        <begin position="339"/>
        <end position="360"/>
    </location>
</feature>
<feature type="transmembrane region" description="Helical" evidence="1">
    <location>
        <begin position="12"/>
        <end position="33"/>
    </location>
</feature>
<dbReference type="EMBL" id="JAGMWN010000001">
    <property type="protein sequence ID" value="MBP5855812.1"/>
    <property type="molecule type" value="Genomic_DNA"/>
</dbReference>
<dbReference type="Proteomes" id="UP000672602">
    <property type="component" value="Unassembled WGS sequence"/>
</dbReference>
<keyword evidence="1" id="KW-1133">Transmembrane helix</keyword>
<sequence>MHYNWLRKLHLWLSLAAALPLVILSLTGALLVYGHELQEMLQPELWTVERPTPDAEPLPYSTLIERIAEQKPDVRVWSFGIGEDGARGEGGSDKAWTLWLGGGAGILNLDPYTGRILDHYKGDETPYDFVRAIHRRWLTSDGTVTPIARNIISAVSVLLIVQMIVGLFMWLLPAKRLSRLKVDFKRSTRIVVLRLHQLTGVVTALILVTVAFTGMALYWHGPMEAVVEFTTGQEVTTPSEPQLPPNRMEVHDIDAAVAAGQAAFPEAKLLHFRAPQPGKPLSMGFQQPGHLVPSQVWVGGDPPRVLGTDDAADLNAVTWFWRAKYWIHMGDFAGPIVRALWVIVALLPTAYVVSGLWLWLDRRGRRRARQSRAAPARA</sequence>
<proteinExistence type="predicted"/>
<protein>
    <submittedName>
        <fullName evidence="2">PepSY domain-containing protein</fullName>
    </submittedName>
</protein>
<dbReference type="AlphaFoldDB" id="A0A8J7RW66"/>
<comment type="caution">
    <text evidence="2">The sequence shown here is derived from an EMBL/GenBank/DDBJ whole genome shotgun (WGS) entry which is preliminary data.</text>
</comment>
<keyword evidence="1" id="KW-0472">Membrane</keyword>
<reference evidence="2" key="1">
    <citation type="submission" date="2021-04" db="EMBL/GenBank/DDBJ databases">
        <authorList>
            <person name="Zhang D.-C."/>
        </authorList>
    </citation>
    <scope>NUCLEOTIDE SEQUENCE</scope>
    <source>
        <strain evidence="2">CGMCC 1.15697</strain>
    </source>
</reference>
<dbReference type="PANTHER" id="PTHR34219">
    <property type="entry name" value="IRON-REGULATED INNER MEMBRANE PROTEIN-RELATED"/>
    <property type="match status" value="1"/>
</dbReference>
<keyword evidence="1" id="KW-0812">Transmembrane</keyword>